<protein>
    <submittedName>
        <fullName evidence="6">Epoxide hydrolase</fullName>
    </submittedName>
</protein>
<dbReference type="Gene3D" id="3.40.50.1820">
    <property type="entry name" value="alpha/beta hydrolase"/>
    <property type="match status" value="1"/>
</dbReference>
<dbReference type="Pfam" id="PF06441">
    <property type="entry name" value="EHN"/>
    <property type="match status" value="1"/>
</dbReference>
<feature type="domain" description="Epoxide hydrolase N-terminal" evidence="5">
    <location>
        <begin position="33"/>
        <end position="138"/>
    </location>
</feature>
<evidence type="ECO:0000256" key="3">
    <source>
        <dbReference type="ARBA" id="ARBA00022801"/>
    </source>
</evidence>
<name>A0ABN1DJZ6_9ACTN</name>
<organism evidence="6 7">
    <name type="scientific">Streptomyces mordarskii</name>
    <dbReference type="NCBI Taxonomy" id="1226758"/>
    <lineage>
        <taxon>Bacteria</taxon>
        <taxon>Bacillati</taxon>
        <taxon>Actinomycetota</taxon>
        <taxon>Actinomycetes</taxon>
        <taxon>Kitasatosporales</taxon>
        <taxon>Streptomycetaceae</taxon>
        <taxon>Streptomyces</taxon>
    </lineage>
</organism>
<reference evidence="6 7" key="1">
    <citation type="journal article" date="2019" name="Int. J. Syst. Evol. Microbiol.">
        <title>The Global Catalogue of Microorganisms (GCM) 10K type strain sequencing project: providing services to taxonomists for standard genome sequencing and annotation.</title>
        <authorList>
            <consortium name="The Broad Institute Genomics Platform"/>
            <consortium name="The Broad Institute Genome Sequencing Center for Infectious Disease"/>
            <person name="Wu L."/>
            <person name="Ma J."/>
        </authorList>
    </citation>
    <scope>NUCLEOTIDE SEQUENCE [LARGE SCALE GENOMIC DNA]</scope>
    <source>
        <strain evidence="6 7">JCM 5052</strain>
    </source>
</reference>
<dbReference type="InterPro" id="IPR029058">
    <property type="entry name" value="AB_hydrolase_fold"/>
</dbReference>
<dbReference type="InterPro" id="IPR016292">
    <property type="entry name" value="Epoxide_hydrolase"/>
</dbReference>
<dbReference type="PRINTS" id="PR00412">
    <property type="entry name" value="EPOXHYDRLASE"/>
</dbReference>
<evidence type="ECO:0000313" key="7">
    <source>
        <dbReference type="Proteomes" id="UP001501576"/>
    </source>
</evidence>
<feature type="region of interest" description="Disordered" evidence="4">
    <location>
        <begin position="1"/>
        <end position="26"/>
    </location>
</feature>
<keyword evidence="7" id="KW-1185">Reference proteome</keyword>
<dbReference type="GO" id="GO:0016787">
    <property type="term" value="F:hydrolase activity"/>
    <property type="evidence" value="ECO:0007669"/>
    <property type="project" value="UniProtKB-KW"/>
</dbReference>
<dbReference type="PANTHER" id="PTHR21661">
    <property type="entry name" value="EPOXIDE HYDROLASE 1-RELATED"/>
    <property type="match status" value="1"/>
</dbReference>
<dbReference type="EMBL" id="BAAABZ010000052">
    <property type="protein sequence ID" value="GAA0545596.1"/>
    <property type="molecule type" value="Genomic_DNA"/>
</dbReference>
<evidence type="ECO:0000256" key="2">
    <source>
        <dbReference type="ARBA" id="ARBA00022797"/>
    </source>
</evidence>
<dbReference type="Proteomes" id="UP001501576">
    <property type="component" value="Unassembled WGS sequence"/>
</dbReference>
<keyword evidence="2" id="KW-0058">Aromatic hydrocarbons catabolism</keyword>
<evidence type="ECO:0000256" key="4">
    <source>
        <dbReference type="SAM" id="MobiDB-lite"/>
    </source>
</evidence>
<dbReference type="InterPro" id="IPR010497">
    <property type="entry name" value="Epoxide_hydro_N"/>
</dbReference>
<proteinExistence type="inferred from homology"/>
<comment type="similarity">
    <text evidence="1">Belongs to the peptidase S33 family.</text>
</comment>
<evidence type="ECO:0000256" key="1">
    <source>
        <dbReference type="ARBA" id="ARBA00010088"/>
    </source>
</evidence>
<keyword evidence="3 6" id="KW-0378">Hydrolase</keyword>
<accession>A0ABN1DJZ6</accession>
<evidence type="ECO:0000259" key="5">
    <source>
        <dbReference type="Pfam" id="PF06441"/>
    </source>
</evidence>
<comment type="caution">
    <text evidence="6">The sequence shown here is derived from an EMBL/GenBank/DDBJ whole genome shotgun (WGS) entry which is preliminary data.</text>
</comment>
<dbReference type="InterPro" id="IPR000639">
    <property type="entry name" value="Epox_hydrolase-like"/>
</dbReference>
<dbReference type="PIRSF" id="PIRSF001112">
    <property type="entry name" value="Epoxide_hydrolase"/>
    <property type="match status" value="1"/>
</dbReference>
<gene>
    <name evidence="6" type="ORF">GCM10010390_54650</name>
</gene>
<sequence>MGKRERLLSAPRAAEGRGRSPSATASTLRAMEIRPFRIAVPQPDLDDLRRRLEHTRWPEPLPGPGWSDGAPLDHVRALAGYWATGFDWRAQEARLNAFPQFTAEIDGQRVHFLHVRSPEPAALPLLITHGWPGSVAEFTEVIGPLTDPRGHGGDPADAFHVVIPSLPGFAFSAPPREPGWGIRRIATAWTELMRRLGYERYGTQGGDFGSLISPEVARVAPSRVVGVHVNALVTVGPADPADPEDLTPAERSRLAGRERWHRELSGYAALQGTRPQTLSYGLADSPSGQLAWNLDWFAAHGDKPDALDRDAVLTNVSLYWFTNTAGPSARLYKEAASAWGTPPERSGVPTGVAVFRGDTAIRRLAEPHHTITHWSEFEAGGHFAAMEVPELLVGDVRTFFRAPYGDRYWAWSTAAPAAVYGPAPEPHTDPHACSPEAGEQ</sequence>
<dbReference type="PANTHER" id="PTHR21661:SF35">
    <property type="entry name" value="EPOXIDE HYDROLASE"/>
    <property type="match status" value="1"/>
</dbReference>
<evidence type="ECO:0000313" key="6">
    <source>
        <dbReference type="EMBL" id="GAA0545596.1"/>
    </source>
</evidence>
<dbReference type="SUPFAM" id="SSF53474">
    <property type="entry name" value="alpha/beta-Hydrolases"/>
    <property type="match status" value="1"/>
</dbReference>